<evidence type="ECO:0000256" key="4">
    <source>
        <dbReference type="ARBA" id="ARBA00022840"/>
    </source>
</evidence>
<dbReference type="PROSITE" id="PS51192">
    <property type="entry name" value="HELICASE_ATP_BIND_1"/>
    <property type="match status" value="1"/>
</dbReference>
<feature type="domain" description="Helicase C-terminal" evidence="10">
    <location>
        <begin position="243"/>
        <end position="393"/>
    </location>
</feature>
<feature type="compositionally biased region" description="Basic and acidic residues" evidence="8">
    <location>
        <begin position="598"/>
        <end position="608"/>
    </location>
</feature>
<proteinExistence type="inferred from homology"/>
<feature type="compositionally biased region" description="Basic and acidic residues" evidence="8">
    <location>
        <begin position="569"/>
        <end position="590"/>
    </location>
</feature>
<dbReference type="Pfam" id="PF03880">
    <property type="entry name" value="DbpA"/>
    <property type="match status" value="1"/>
</dbReference>
<feature type="region of interest" description="Disordered" evidence="8">
    <location>
        <begin position="453"/>
        <end position="473"/>
    </location>
</feature>
<dbReference type="PANTHER" id="PTHR47959:SF13">
    <property type="entry name" value="ATP-DEPENDENT RNA HELICASE RHLE"/>
    <property type="match status" value="1"/>
</dbReference>
<dbReference type="SMART" id="SM00487">
    <property type="entry name" value="DEXDc"/>
    <property type="match status" value="1"/>
</dbReference>
<evidence type="ECO:0000256" key="7">
    <source>
        <dbReference type="RuleBase" id="RU000492"/>
    </source>
</evidence>
<feature type="region of interest" description="Disordered" evidence="8">
    <location>
        <begin position="556"/>
        <end position="615"/>
    </location>
</feature>
<dbReference type="InterPro" id="IPR011545">
    <property type="entry name" value="DEAD/DEAH_box_helicase_dom"/>
</dbReference>
<feature type="domain" description="Helicase ATP-binding" evidence="9">
    <location>
        <begin position="33"/>
        <end position="213"/>
    </location>
</feature>
<dbReference type="PROSITE" id="PS51194">
    <property type="entry name" value="HELICASE_CTER"/>
    <property type="match status" value="1"/>
</dbReference>
<evidence type="ECO:0000259" key="11">
    <source>
        <dbReference type="PROSITE" id="PS51195"/>
    </source>
</evidence>
<dbReference type="PROSITE" id="PS51195">
    <property type="entry name" value="Q_MOTIF"/>
    <property type="match status" value="1"/>
</dbReference>
<dbReference type="AlphaFoldDB" id="A0A379DIQ0"/>
<dbReference type="PROSITE" id="PS00039">
    <property type="entry name" value="DEAD_ATP_HELICASE"/>
    <property type="match status" value="1"/>
</dbReference>
<sequence length="615" mass="70420">MTFEELGVSTPIRRAIEELGYEHPMPVQQEVIPYLLGEPVDLIALAQTGTGKTAAFGLPLLQKIEKELSDRNEDKQGRKPLALVLCPTRELCLQIADDLTGYSKYLPSTRILPVYGGSSIESQIKVLRRGVEILVATPGRLLDLMKRGEAHLSDVKTVVLDEADEMLNMGFEEDLNAILAAVPKERHLLLFSATMPKTVSGIASKYLQNPKEIVVGTRNSGNTNIKHLYYVVSAKHKYLALKRIADYYPNIYGIVFCRTRKETQEIADRLIQDGYNADSLHGDLSQAQRDYVMQKFRIRNLQILVATDVAARGLDVNDLTHVIHYGLPDDVESYTHRSGRTARAGKTGLSIAICHSRERGKIKDIERAVKVKMERAFIPNGTQICEKQLFNLADRIERVDTTAVPESLASFMPNILRKIEWIERDDLIKRIMALEFSRLLDYYQTAEEIEEADEKGRIRSEKEEKGSRGKRRKTETGMTRLFINFGKFDRMNPGKLIELLNKCVNGHPEIGRIDLMQRFSFFDVEESMAKEVVESMSRFEVDGRRIVVDYAEKDDMNADEGKRKRKPKWTPEQKRERNKNRDDKSGERAKTRNGKGLRRNEDEPFYDRFKKKKKH</sequence>
<dbReference type="SMART" id="SM00490">
    <property type="entry name" value="HELICc"/>
    <property type="match status" value="1"/>
</dbReference>
<dbReference type="EC" id="3.6.4.13" evidence="12"/>
<dbReference type="GO" id="GO:0016787">
    <property type="term" value="F:hydrolase activity"/>
    <property type="evidence" value="ECO:0007669"/>
    <property type="project" value="UniProtKB-KW"/>
</dbReference>
<evidence type="ECO:0000256" key="5">
    <source>
        <dbReference type="ARBA" id="ARBA00038437"/>
    </source>
</evidence>
<keyword evidence="3 7" id="KW-0347">Helicase</keyword>
<keyword evidence="4 7" id="KW-0067">ATP-binding</keyword>
<protein>
    <submittedName>
        <fullName evidence="12">Cold-shock DEAD box protein A</fullName>
        <ecNumber evidence="12">3.6.4.13</ecNumber>
    </submittedName>
</protein>
<evidence type="ECO:0000256" key="1">
    <source>
        <dbReference type="ARBA" id="ARBA00022741"/>
    </source>
</evidence>
<dbReference type="InterPro" id="IPR014001">
    <property type="entry name" value="Helicase_ATP-bd"/>
</dbReference>
<gene>
    <name evidence="12" type="primary">deaD</name>
    <name evidence="12" type="ORF">NCTC13100_01194</name>
</gene>
<dbReference type="GO" id="GO:0005829">
    <property type="term" value="C:cytosol"/>
    <property type="evidence" value="ECO:0007669"/>
    <property type="project" value="TreeGrafter"/>
</dbReference>
<keyword evidence="1 7" id="KW-0547">Nucleotide-binding</keyword>
<dbReference type="Gene3D" id="3.40.50.300">
    <property type="entry name" value="P-loop containing nucleotide triphosphate hydrolases"/>
    <property type="match status" value="2"/>
</dbReference>
<feature type="short sequence motif" description="Q motif" evidence="6">
    <location>
        <begin position="1"/>
        <end position="29"/>
    </location>
</feature>
<comment type="similarity">
    <text evidence="5 7">Belongs to the DEAD box helicase family.</text>
</comment>
<dbReference type="InterPro" id="IPR001650">
    <property type="entry name" value="Helicase_C-like"/>
</dbReference>
<dbReference type="InterPro" id="IPR000629">
    <property type="entry name" value="RNA-helicase_DEAD-box_CS"/>
</dbReference>
<dbReference type="Pfam" id="PF00270">
    <property type="entry name" value="DEAD"/>
    <property type="match status" value="1"/>
</dbReference>
<dbReference type="InterPro" id="IPR005580">
    <property type="entry name" value="DbpA/CsdA_RNA-bd_dom"/>
</dbReference>
<dbReference type="InterPro" id="IPR027417">
    <property type="entry name" value="P-loop_NTPase"/>
</dbReference>
<dbReference type="Pfam" id="PF00271">
    <property type="entry name" value="Helicase_C"/>
    <property type="match status" value="1"/>
</dbReference>
<name>A0A379DIQ0_9PORP</name>
<evidence type="ECO:0000313" key="13">
    <source>
        <dbReference type="Proteomes" id="UP000254263"/>
    </source>
</evidence>
<dbReference type="GO" id="GO:0003676">
    <property type="term" value="F:nucleic acid binding"/>
    <property type="evidence" value="ECO:0007669"/>
    <property type="project" value="InterPro"/>
</dbReference>
<evidence type="ECO:0000259" key="9">
    <source>
        <dbReference type="PROSITE" id="PS51192"/>
    </source>
</evidence>
<dbReference type="Proteomes" id="UP000254263">
    <property type="component" value="Unassembled WGS sequence"/>
</dbReference>
<feature type="domain" description="DEAD-box RNA helicase Q" evidence="11">
    <location>
        <begin position="1"/>
        <end position="29"/>
    </location>
</feature>
<keyword evidence="2 7" id="KW-0378">Hydrolase</keyword>
<evidence type="ECO:0000313" key="12">
    <source>
        <dbReference type="EMBL" id="SUB78042.1"/>
    </source>
</evidence>
<feature type="compositionally biased region" description="Basic and acidic residues" evidence="8">
    <location>
        <begin position="454"/>
        <end position="467"/>
    </location>
</feature>
<dbReference type="CDD" id="cd12252">
    <property type="entry name" value="RRM_DbpA"/>
    <property type="match status" value="1"/>
</dbReference>
<evidence type="ECO:0000256" key="8">
    <source>
        <dbReference type="SAM" id="MobiDB-lite"/>
    </source>
</evidence>
<dbReference type="CDD" id="cd18787">
    <property type="entry name" value="SF2_C_DEAD"/>
    <property type="match status" value="1"/>
</dbReference>
<dbReference type="SUPFAM" id="SSF52540">
    <property type="entry name" value="P-loop containing nucleoside triphosphate hydrolases"/>
    <property type="match status" value="1"/>
</dbReference>
<evidence type="ECO:0000259" key="10">
    <source>
        <dbReference type="PROSITE" id="PS51194"/>
    </source>
</evidence>
<dbReference type="InterPro" id="IPR044742">
    <property type="entry name" value="DEAD/DEAH_RhlB"/>
</dbReference>
<evidence type="ECO:0000256" key="3">
    <source>
        <dbReference type="ARBA" id="ARBA00022806"/>
    </source>
</evidence>
<dbReference type="InterPro" id="IPR050079">
    <property type="entry name" value="DEAD_box_RNA_helicase"/>
</dbReference>
<dbReference type="InterPro" id="IPR014014">
    <property type="entry name" value="RNA_helicase_DEAD_Q_motif"/>
</dbReference>
<dbReference type="GO" id="GO:0005524">
    <property type="term" value="F:ATP binding"/>
    <property type="evidence" value="ECO:0007669"/>
    <property type="project" value="UniProtKB-KW"/>
</dbReference>
<organism evidence="12 13">
    <name type="scientific">Porphyromonas macacae</name>
    <dbReference type="NCBI Taxonomy" id="28115"/>
    <lineage>
        <taxon>Bacteria</taxon>
        <taxon>Pseudomonadati</taxon>
        <taxon>Bacteroidota</taxon>
        <taxon>Bacteroidia</taxon>
        <taxon>Bacteroidales</taxon>
        <taxon>Porphyromonadaceae</taxon>
        <taxon>Porphyromonas</taxon>
    </lineage>
</organism>
<dbReference type="PANTHER" id="PTHR47959">
    <property type="entry name" value="ATP-DEPENDENT RNA HELICASE RHLE-RELATED"/>
    <property type="match status" value="1"/>
</dbReference>
<evidence type="ECO:0000256" key="2">
    <source>
        <dbReference type="ARBA" id="ARBA00022801"/>
    </source>
</evidence>
<dbReference type="Gene3D" id="3.30.70.330">
    <property type="match status" value="1"/>
</dbReference>
<evidence type="ECO:0000256" key="6">
    <source>
        <dbReference type="PROSITE-ProRule" id="PRU00552"/>
    </source>
</evidence>
<dbReference type="CDD" id="cd00268">
    <property type="entry name" value="DEADc"/>
    <property type="match status" value="1"/>
</dbReference>
<dbReference type="InterPro" id="IPR012677">
    <property type="entry name" value="Nucleotide-bd_a/b_plait_sf"/>
</dbReference>
<accession>A0A379DIQ0</accession>
<dbReference type="EMBL" id="UGTI01000001">
    <property type="protein sequence ID" value="SUB78042.1"/>
    <property type="molecule type" value="Genomic_DNA"/>
</dbReference>
<dbReference type="GO" id="GO:0003724">
    <property type="term" value="F:RNA helicase activity"/>
    <property type="evidence" value="ECO:0007669"/>
    <property type="project" value="UniProtKB-EC"/>
</dbReference>
<reference evidence="12 13" key="1">
    <citation type="submission" date="2018-06" db="EMBL/GenBank/DDBJ databases">
        <authorList>
            <consortium name="Pathogen Informatics"/>
            <person name="Doyle S."/>
        </authorList>
    </citation>
    <scope>NUCLEOTIDE SEQUENCE [LARGE SCALE GENOMIC DNA]</scope>
    <source>
        <strain evidence="12 13">NCTC13100</strain>
    </source>
</reference>